<keyword evidence="3" id="KW-0201">Cytochrome c-type biogenesis</keyword>
<organism evidence="5 6">
    <name type="scientific">Sulfobacillus benefaciens</name>
    <dbReference type="NCBI Taxonomy" id="453960"/>
    <lineage>
        <taxon>Bacteria</taxon>
        <taxon>Bacillati</taxon>
        <taxon>Bacillota</taxon>
        <taxon>Clostridia</taxon>
        <taxon>Eubacteriales</taxon>
        <taxon>Clostridiales Family XVII. Incertae Sedis</taxon>
        <taxon>Sulfobacillus</taxon>
    </lineage>
</organism>
<comment type="subcellular location">
    <subcellularLocation>
        <location evidence="1">Membrane</location>
    </subcellularLocation>
</comment>
<dbReference type="GO" id="GO:0020037">
    <property type="term" value="F:heme binding"/>
    <property type="evidence" value="ECO:0007669"/>
    <property type="project" value="InterPro"/>
</dbReference>
<evidence type="ECO:0000256" key="1">
    <source>
        <dbReference type="ARBA" id="ARBA00004370"/>
    </source>
</evidence>
<keyword evidence="2" id="KW-0479">Metal-binding</keyword>
<dbReference type="InterPro" id="IPR012340">
    <property type="entry name" value="NA-bd_OB-fold"/>
</dbReference>
<proteinExistence type="predicted"/>
<dbReference type="GO" id="GO:0017003">
    <property type="term" value="P:protein-heme linkage"/>
    <property type="evidence" value="ECO:0007669"/>
    <property type="project" value="InterPro"/>
</dbReference>
<name>A0A2T2XHP1_9FIRM</name>
<dbReference type="SUPFAM" id="SSF82093">
    <property type="entry name" value="Heme chaperone CcmE"/>
    <property type="match status" value="1"/>
</dbReference>
<comment type="caution">
    <text evidence="5">The sequence shown here is derived from an EMBL/GenBank/DDBJ whole genome shotgun (WGS) entry which is preliminary data.</text>
</comment>
<dbReference type="GO" id="GO:0005886">
    <property type="term" value="C:plasma membrane"/>
    <property type="evidence" value="ECO:0007669"/>
    <property type="project" value="InterPro"/>
</dbReference>
<evidence type="ECO:0000313" key="6">
    <source>
        <dbReference type="Proteomes" id="UP000242972"/>
    </source>
</evidence>
<keyword evidence="4" id="KW-0472">Membrane</keyword>
<keyword evidence="2" id="KW-0408">Iron</keyword>
<dbReference type="Gene3D" id="2.40.50.140">
    <property type="entry name" value="Nucleic acid-binding proteins"/>
    <property type="match status" value="1"/>
</dbReference>
<dbReference type="InterPro" id="IPR004329">
    <property type="entry name" value="CcmE"/>
</dbReference>
<dbReference type="EMBL" id="PXYW01000013">
    <property type="protein sequence ID" value="PSR34013.1"/>
    <property type="molecule type" value="Genomic_DNA"/>
</dbReference>
<gene>
    <name evidence="5" type="ORF">C7B46_07035</name>
</gene>
<evidence type="ECO:0000256" key="3">
    <source>
        <dbReference type="ARBA" id="ARBA00022748"/>
    </source>
</evidence>
<dbReference type="Proteomes" id="UP000242972">
    <property type="component" value="Unassembled WGS sequence"/>
</dbReference>
<reference evidence="5 6" key="1">
    <citation type="journal article" date="2014" name="BMC Genomics">
        <title>Comparison of environmental and isolate Sulfobacillus genomes reveals diverse carbon, sulfur, nitrogen, and hydrogen metabolisms.</title>
        <authorList>
            <person name="Justice N.B."/>
            <person name="Norman A."/>
            <person name="Brown C.T."/>
            <person name="Singh A."/>
            <person name="Thomas B.C."/>
            <person name="Banfield J.F."/>
        </authorList>
    </citation>
    <scope>NUCLEOTIDE SEQUENCE [LARGE SCALE GENOMIC DNA]</scope>
    <source>
        <strain evidence="5">AMDSBA4</strain>
    </source>
</reference>
<evidence type="ECO:0000256" key="2">
    <source>
        <dbReference type="ARBA" id="ARBA00022617"/>
    </source>
</evidence>
<dbReference type="AlphaFoldDB" id="A0A2T2XHP1"/>
<evidence type="ECO:0000313" key="5">
    <source>
        <dbReference type="EMBL" id="PSR34013.1"/>
    </source>
</evidence>
<sequence>MTKKVRLQIGTLVILAALVYIVLQGSHFSNYFLPVSQFRSQMSRYSNQIVKVQGTLLSSSVKYNPANRTLRFDLESQGQVLPILYQGPMPDEQFKNASAIVKGKMVNGVFDAQKLMIQCPDHYSAAPTTKS</sequence>
<keyword evidence="2" id="KW-0349">Heme</keyword>
<accession>A0A2T2XHP1</accession>
<evidence type="ECO:0000256" key="4">
    <source>
        <dbReference type="ARBA" id="ARBA00023136"/>
    </source>
</evidence>
<dbReference type="GO" id="GO:0017004">
    <property type="term" value="P:cytochrome complex assembly"/>
    <property type="evidence" value="ECO:0007669"/>
    <property type="project" value="UniProtKB-KW"/>
</dbReference>
<protein>
    <submittedName>
        <fullName evidence="5">Cytochrome C biogenesis protein CcmE</fullName>
    </submittedName>
</protein>
<dbReference type="InterPro" id="IPR036127">
    <property type="entry name" value="CcmE-like_sf"/>
</dbReference>
<dbReference type="Pfam" id="PF03100">
    <property type="entry name" value="CcmE"/>
    <property type="match status" value="1"/>
</dbReference>